<dbReference type="EMBL" id="BMGC01000005">
    <property type="protein sequence ID" value="GGB25291.1"/>
    <property type="molecule type" value="Genomic_DNA"/>
</dbReference>
<dbReference type="PANTHER" id="PTHR34595:SF2">
    <property type="entry name" value="BLR2978 PROTEIN"/>
    <property type="match status" value="1"/>
</dbReference>
<feature type="domain" description="Circularly permuted ATP-grasp type 2" evidence="2">
    <location>
        <begin position="94"/>
        <end position="471"/>
    </location>
</feature>
<keyword evidence="4" id="KW-1185">Reference proteome</keyword>
<evidence type="ECO:0000313" key="4">
    <source>
        <dbReference type="Proteomes" id="UP000621454"/>
    </source>
</evidence>
<name>A0A916T137_9ACTN</name>
<protein>
    <recommendedName>
        <fullName evidence="5">DUF403 domain-containing protein</fullName>
    </recommendedName>
</protein>
<evidence type="ECO:0000313" key="3">
    <source>
        <dbReference type="EMBL" id="GGB25291.1"/>
    </source>
</evidence>
<dbReference type="Pfam" id="PF04168">
    <property type="entry name" value="Alpha-E"/>
    <property type="match status" value="1"/>
</dbReference>
<dbReference type="AlphaFoldDB" id="A0A916T137"/>
<dbReference type="RefSeq" id="WP_229742208.1">
    <property type="nucleotide sequence ID" value="NZ_BMGC01000005.1"/>
</dbReference>
<dbReference type="Pfam" id="PF14403">
    <property type="entry name" value="CP_ATPgrasp_2"/>
    <property type="match status" value="1"/>
</dbReference>
<accession>A0A916T137</accession>
<dbReference type="InterPro" id="IPR025841">
    <property type="entry name" value="CP_ATPgrasp_2"/>
</dbReference>
<dbReference type="Proteomes" id="UP000621454">
    <property type="component" value="Unassembled WGS sequence"/>
</dbReference>
<evidence type="ECO:0000259" key="2">
    <source>
        <dbReference type="Pfam" id="PF14403"/>
    </source>
</evidence>
<dbReference type="SUPFAM" id="SSF56059">
    <property type="entry name" value="Glutathione synthetase ATP-binding domain-like"/>
    <property type="match status" value="1"/>
</dbReference>
<sequence>MSTTGAGEVFDRYLAQRNTVALDGPARVDELMADDGTIRAAWAEYVGDVSVRGDEGLARSARRLSALLRDDGVTYNTVQGDTTVARQWELDSVPLVIDGHEWAALESGLTQRAELLDALLADIYGDQATIGRGKLPPELVFGHPGYIRKVARLGIAGRSLFLHAADLGRGPDGRFMVFGDKTQAPSGIGYAMADRKLMSRAVPRVFQHCGPRPITTFAQTLRLALTDSAPSGVSTPTVAVLSPGSLSETAFDQAYLASNLGYPLVEAGDLVVRDGALYMRSLGRFKRVDVLLRRVDAAYCDPLDLRTDSRLGVAGLVEAISRGQVSVVNTLGSGVLENPALHVVLGDLARDLLDADLILPSVPTLWAGDELARTKITAELGDLLIDNFHTGEQLIGPFLGSDGLDELRRRIEAQPWQWVARTLENFSQAPSVTPSARRIGADILRPAPTSLRTFAVAHGSGYSLMPGGLGAVLLDGPAGSALGSTASKDVWVTTIESGHQSRVPSGELPADEVDALSDTQRAQVLSAGSLAGAPPRVLSDMFWFGRYGERAESTTRMLSVARERYHAMRYRPWMSGTAAVGVFLRAVAETTTTTSLLADVDTERMPGPGETDAAIDALVAMTVARHYPGTVAHAVDRLIAAARAERDQMSTSTWMILGSIEQALVDLAPDPRQRSIRPASVETDGEPVVPDPLAGLHADAADTIGSVGDAADPGADLIVAHARIMHGLLALTGVQAESMVHDPGWLMMDAGRRIERGILLAGLSAAVLVTAHDPETEQGLLEAYLIANESSVIYRRRTRGVIQLAAVLTLMMFDESNPRSMIFALTALRRDLTALPDEIRSASAEREVDDLIAELRRVDTADLVSVSADGRRVELATLMTTISAGLVALSSLIERTRFASPTALQPLWGAGIEELP</sequence>
<dbReference type="PANTHER" id="PTHR34595">
    <property type="entry name" value="BLR5612 PROTEIN"/>
    <property type="match status" value="1"/>
</dbReference>
<evidence type="ECO:0008006" key="5">
    <source>
        <dbReference type="Google" id="ProtNLM"/>
    </source>
</evidence>
<proteinExistence type="predicted"/>
<dbReference type="Gene3D" id="3.40.50.11290">
    <property type="match status" value="1"/>
</dbReference>
<gene>
    <name evidence="3" type="ORF">GCM10011489_11930</name>
</gene>
<dbReference type="InterPro" id="IPR051680">
    <property type="entry name" value="ATP-dep_Glu-Cys_Ligase-2"/>
</dbReference>
<comment type="caution">
    <text evidence="3">The sequence shown here is derived from an EMBL/GenBank/DDBJ whole genome shotgun (WGS) entry which is preliminary data.</text>
</comment>
<evidence type="ECO:0000259" key="1">
    <source>
        <dbReference type="Pfam" id="PF04168"/>
    </source>
</evidence>
<reference evidence="3" key="2">
    <citation type="submission" date="2020-09" db="EMBL/GenBank/DDBJ databases">
        <authorList>
            <person name="Sun Q."/>
            <person name="Zhou Y."/>
        </authorList>
    </citation>
    <scope>NUCLEOTIDE SEQUENCE</scope>
    <source>
        <strain evidence="3">CGMCC 1.12827</strain>
    </source>
</reference>
<reference evidence="3" key="1">
    <citation type="journal article" date="2014" name="Int. J. Syst. Evol. Microbiol.">
        <title>Complete genome sequence of Corynebacterium casei LMG S-19264T (=DSM 44701T), isolated from a smear-ripened cheese.</title>
        <authorList>
            <consortium name="US DOE Joint Genome Institute (JGI-PGF)"/>
            <person name="Walter F."/>
            <person name="Albersmeier A."/>
            <person name="Kalinowski J."/>
            <person name="Ruckert C."/>
        </authorList>
    </citation>
    <scope>NUCLEOTIDE SEQUENCE</scope>
    <source>
        <strain evidence="3">CGMCC 1.12827</strain>
    </source>
</reference>
<feature type="domain" description="DUF403" evidence="1">
    <location>
        <begin position="535"/>
        <end position="896"/>
    </location>
</feature>
<organism evidence="3 4">
    <name type="scientific">Gordonia jinhuaensis</name>
    <dbReference type="NCBI Taxonomy" id="1517702"/>
    <lineage>
        <taxon>Bacteria</taxon>
        <taxon>Bacillati</taxon>
        <taxon>Actinomycetota</taxon>
        <taxon>Actinomycetes</taxon>
        <taxon>Mycobacteriales</taxon>
        <taxon>Gordoniaceae</taxon>
        <taxon>Gordonia</taxon>
    </lineage>
</organism>
<dbReference type="InterPro" id="IPR007296">
    <property type="entry name" value="DUF403"/>
</dbReference>